<dbReference type="AlphaFoldDB" id="A0A6C0AW98"/>
<reference evidence="1" key="1">
    <citation type="journal article" date="2020" name="Nature">
        <title>Giant virus diversity and host interactions through global metagenomics.</title>
        <authorList>
            <person name="Schulz F."/>
            <person name="Roux S."/>
            <person name="Paez-Espino D."/>
            <person name="Jungbluth S."/>
            <person name="Walsh D.A."/>
            <person name="Denef V.J."/>
            <person name="McMahon K.D."/>
            <person name="Konstantinidis K.T."/>
            <person name="Eloe-Fadrosh E.A."/>
            <person name="Kyrpides N.C."/>
            <person name="Woyke T."/>
        </authorList>
    </citation>
    <scope>NUCLEOTIDE SEQUENCE</scope>
    <source>
        <strain evidence="1">GVMAG-S-ERX555965-48</strain>
    </source>
</reference>
<proteinExistence type="predicted"/>
<name>A0A6C0AW98_9ZZZZ</name>
<protein>
    <submittedName>
        <fullName evidence="1">Uncharacterized protein</fullName>
    </submittedName>
</protein>
<sequence length="499" mass="60554">MEYEISTNEEYLLKDIQIVIDKYKNDDTMNQKIKSLLKNIPKMVEQMKIKDEKRKHYIEEMNNEQENFINNFLATYHYFYIPNEERFFYYNNKHYIVENEDDISHKILTSINGQLINWKFKTSVSILRKIKEKHIFKSIPDSYTIQYVLNKLYPVIFKTKEETKYFLTVIGDNILKKNKDLHYFVNTHMKEFINEINKYACHYFGNIDCLGTIKTKYYEHELNNCRIINTQKSIQNKENWISFLKNNIIDLIVVSCHYSGRYLSADLYLDTIQQSTILERIIYLKNYNHDSIVNNFTKEYIEQYSNSNTSINYSISWKNMQFLWKRFLNKYQLPNIVYIQQLKVHLCNQYIYDESKDEFTNVISKYLPKISNFLDFFNANFFEGNEMFEINEIIMMYNDYIKDGKLSKDLGKIEEDEIYEVLSYFSSNYEIENEKQVFGLHCLKWNKKNDIDNAVRDYMMENFITNEENIIPYDCYEHYISTTQNQYKINKEYFINNIN</sequence>
<dbReference type="EMBL" id="MN738774">
    <property type="protein sequence ID" value="QHS84207.1"/>
    <property type="molecule type" value="Genomic_DNA"/>
</dbReference>
<accession>A0A6C0AW98</accession>
<organism evidence="1">
    <name type="scientific">viral metagenome</name>
    <dbReference type="NCBI Taxonomy" id="1070528"/>
    <lineage>
        <taxon>unclassified sequences</taxon>
        <taxon>metagenomes</taxon>
        <taxon>organismal metagenomes</taxon>
    </lineage>
</organism>
<evidence type="ECO:0000313" key="1">
    <source>
        <dbReference type="EMBL" id="QHS84207.1"/>
    </source>
</evidence>